<name>A0ABV1XTG6_9ACTN</name>
<organism evidence="8 9">
    <name type="scientific">Streptomyces lanatus</name>
    <dbReference type="NCBI Taxonomy" id="66900"/>
    <lineage>
        <taxon>Bacteria</taxon>
        <taxon>Bacillati</taxon>
        <taxon>Actinomycetota</taxon>
        <taxon>Actinomycetes</taxon>
        <taxon>Kitasatosporales</taxon>
        <taxon>Streptomycetaceae</taxon>
        <taxon>Streptomyces</taxon>
    </lineage>
</organism>
<evidence type="ECO:0000259" key="6">
    <source>
        <dbReference type="SMART" id="SM00919"/>
    </source>
</evidence>
<evidence type="ECO:0000256" key="3">
    <source>
        <dbReference type="ARBA" id="ARBA00022723"/>
    </source>
</evidence>
<dbReference type="InterPro" id="IPR037062">
    <property type="entry name" value="Malic_N_dom_sf"/>
</dbReference>
<gene>
    <name evidence="8" type="ORF">ABT384_19680</name>
</gene>
<sequence>MAESNVHTPATPDVLTDPLRNHGVGFTEAERKALDLTGRLPAAVLTLEQQAQRAYRQLQAQGSDLAKNVFLEQLRDRNETLYFKVLRDHLPELLPVVYDPTVGKAIERYSHEYRGPRGVFLSIDEPDAVEQAFAGLGLGPRDVDLIVCSDAEQILGIGDWGVGGIEIALGKLAVYTAAAGIDPRRVVAVSLDVGTDRESLLKDPLYLGNRFPRVRGAAYDAFIGRYLRTASSLFPDALLHFEDFGPSNARRILEAYRDQYRIFNDDVQGTGAITLAAVLAAVKVSGVPMRDQRLVVFGSGSAGVGIADQLRDAMVRDGASEERATAQVWLIDKQGLLTRDMQNLRDFQQRYARDPGEVDGWADGDDGISLLETVRRVRPTILLGTSTVPGAFTQDVIEAMAAGTERPVVLPLSNPTSQIEAMPADVLAWAKGKALVATGIPVDPVEYGGVTHRIGQANNALLYPGLGLGTVVANAARVTDGMLRAAAQAVADQVDPSQPGAALLPPVEDLWESSARTATAVVQAAMDEDIAGNRPSDPARAVRERMWEPVYEKEEAGAV</sequence>
<comment type="caution">
    <text evidence="8">The sequence shown here is derived from an EMBL/GenBank/DDBJ whole genome shotgun (WGS) entry which is preliminary data.</text>
</comment>
<dbReference type="PROSITE" id="PS00331">
    <property type="entry name" value="MALIC_ENZYMES"/>
    <property type="match status" value="1"/>
</dbReference>
<protein>
    <submittedName>
        <fullName evidence="8">NAD-dependent malic enzyme</fullName>
        <ecNumber evidence="8">1.1.1.38</ecNumber>
    </submittedName>
</protein>
<dbReference type="Gene3D" id="3.40.50.10380">
    <property type="entry name" value="Malic enzyme, N-terminal domain"/>
    <property type="match status" value="1"/>
</dbReference>
<evidence type="ECO:0000256" key="2">
    <source>
        <dbReference type="ARBA" id="ARBA00008785"/>
    </source>
</evidence>
<keyword evidence="9" id="KW-1185">Reference proteome</keyword>
<dbReference type="InterPro" id="IPR046346">
    <property type="entry name" value="Aminoacid_DH-like_N_sf"/>
</dbReference>
<dbReference type="SUPFAM" id="SSF51735">
    <property type="entry name" value="NAD(P)-binding Rossmann-fold domains"/>
    <property type="match status" value="1"/>
</dbReference>
<dbReference type="InterPro" id="IPR015884">
    <property type="entry name" value="Malic_enzyme_CS"/>
</dbReference>
<feature type="domain" description="Malic enzyme N-terminal" evidence="7">
    <location>
        <begin position="75"/>
        <end position="257"/>
    </location>
</feature>
<dbReference type="NCBIfam" id="NF010052">
    <property type="entry name" value="PRK13529.1"/>
    <property type="match status" value="1"/>
</dbReference>
<evidence type="ECO:0000313" key="8">
    <source>
        <dbReference type="EMBL" id="MER7374855.1"/>
    </source>
</evidence>
<feature type="domain" description="Malic enzyme NAD-binding" evidence="6">
    <location>
        <begin position="267"/>
        <end position="526"/>
    </location>
</feature>
<dbReference type="SUPFAM" id="SSF53223">
    <property type="entry name" value="Aminoacid dehydrogenase-like, N-terminal domain"/>
    <property type="match status" value="1"/>
</dbReference>
<evidence type="ECO:0000259" key="7">
    <source>
        <dbReference type="SMART" id="SM01274"/>
    </source>
</evidence>
<dbReference type="InterPro" id="IPR012302">
    <property type="entry name" value="Malic_NAD-bd"/>
</dbReference>
<evidence type="ECO:0000256" key="4">
    <source>
        <dbReference type="ARBA" id="ARBA00023027"/>
    </source>
</evidence>
<dbReference type="Proteomes" id="UP001486207">
    <property type="component" value="Unassembled WGS sequence"/>
</dbReference>
<dbReference type="InterPro" id="IPR036291">
    <property type="entry name" value="NAD(P)-bd_dom_sf"/>
</dbReference>
<dbReference type="PANTHER" id="PTHR23406">
    <property type="entry name" value="MALIC ENZYME-RELATED"/>
    <property type="match status" value="1"/>
</dbReference>
<dbReference type="EC" id="1.1.1.38" evidence="8"/>
<dbReference type="InterPro" id="IPR012301">
    <property type="entry name" value="Malic_N_dom"/>
</dbReference>
<reference evidence="8 9" key="1">
    <citation type="submission" date="2024-06" db="EMBL/GenBank/DDBJ databases">
        <title>The Natural Products Discovery Center: Release of the First 8490 Sequenced Strains for Exploring Actinobacteria Biosynthetic Diversity.</title>
        <authorList>
            <person name="Kalkreuter E."/>
            <person name="Kautsar S.A."/>
            <person name="Yang D."/>
            <person name="Bader C.D."/>
            <person name="Teijaro C.N."/>
            <person name="Fluegel L."/>
            <person name="Davis C.M."/>
            <person name="Simpson J.R."/>
            <person name="Lauterbach L."/>
            <person name="Steele A.D."/>
            <person name="Gui C."/>
            <person name="Meng S."/>
            <person name="Li G."/>
            <person name="Viehrig K."/>
            <person name="Ye F."/>
            <person name="Su P."/>
            <person name="Kiefer A.F."/>
            <person name="Nichols A."/>
            <person name="Cepeda A.J."/>
            <person name="Yan W."/>
            <person name="Fan B."/>
            <person name="Jiang Y."/>
            <person name="Adhikari A."/>
            <person name="Zheng C.-J."/>
            <person name="Schuster L."/>
            <person name="Cowan T.M."/>
            <person name="Smanski M.J."/>
            <person name="Chevrette M.G."/>
            <person name="De Carvalho L.P.S."/>
            <person name="Shen B."/>
        </authorList>
    </citation>
    <scope>NUCLEOTIDE SEQUENCE [LARGE SCALE GENOMIC DNA]</scope>
    <source>
        <strain evidence="8 9">NPDC000155</strain>
    </source>
</reference>
<comment type="similarity">
    <text evidence="2 5">Belongs to the malic enzymes family.</text>
</comment>
<comment type="cofactor">
    <cofactor evidence="1">
        <name>Mn(2+)</name>
        <dbReference type="ChEBI" id="CHEBI:29035"/>
    </cofactor>
</comment>
<dbReference type="PIRSF" id="PIRSF000106">
    <property type="entry name" value="ME"/>
    <property type="match status" value="1"/>
</dbReference>
<evidence type="ECO:0000256" key="1">
    <source>
        <dbReference type="ARBA" id="ARBA00001936"/>
    </source>
</evidence>
<dbReference type="RefSeq" id="WP_190071813.1">
    <property type="nucleotide sequence ID" value="NZ_BNBM01000008.1"/>
</dbReference>
<dbReference type="PRINTS" id="PR00072">
    <property type="entry name" value="MALOXRDTASE"/>
</dbReference>
<keyword evidence="4" id="KW-0520">NAD</keyword>
<proteinExistence type="inferred from homology"/>
<keyword evidence="8" id="KW-0560">Oxidoreductase</keyword>
<dbReference type="SMART" id="SM01274">
    <property type="entry name" value="malic"/>
    <property type="match status" value="1"/>
</dbReference>
<keyword evidence="3 5" id="KW-0479">Metal-binding</keyword>
<dbReference type="EMBL" id="JBEPFB010000008">
    <property type="protein sequence ID" value="MER7374855.1"/>
    <property type="molecule type" value="Genomic_DNA"/>
</dbReference>
<accession>A0ABV1XTG6</accession>
<dbReference type="PANTHER" id="PTHR23406:SF34">
    <property type="entry name" value="NAD-DEPENDENT MALIC ENZYME, MITOCHONDRIAL"/>
    <property type="match status" value="1"/>
</dbReference>
<dbReference type="Pfam" id="PF00390">
    <property type="entry name" value="malic"/>
    <property type="match status" value="1"/>
</dbReference>
<evidence type="ECO:0000256" key="5">
    <source>
        <dbReference type="RuleBase" id="RU003427"/>
    </source>
</evidence>
<dbReference type="GO" id="GO:0016491">
    <property type="term" value="F:oxidoreductase activity"/>
    <property type="evidence" value="ECO:0007669"/>
    <property type="project" value="UniProtKB-KW"/>
</dbReference>
<dbReference type="InterPro" id="IPR001891">
    <property type="entry name" value="Malic_OxRdtase"/>
</dbReference>
<dbReference type="Pfam" id="PF03949">
    <property type="entry name" value="Malic_M"/>
    <property type="match status" value="1"/>
</dbReference>
<dbReference type="Gene3D" id="3.40.50.720">
    <property type="entry name" value="NAD(P)-binding Rossmann-like Domain"/>
    <property type="match status" value="1"/>
</dbReference>
<evidence type="ECO:0000313" key="9">
    <source>
        <dbReference type="Proteomes" id="UP001486207"/>
    </source>
</evidence>
<dbReference type="SMART" id="SM00919">
    <property type="entry name" value="Malic_M"/>
    <property type="match status" value="1"/>
</dbReference>